<keyword evidence="3" id="KW-1185">Reference proteome</keyword>
<evidence type="ECO:0000313" key="2">
    <source>
        <dbReference type="EMBL" id="MEE3849369.1"/>
    </source>
</evidence>
<feature type="transmembrane region" description="Helical" evidence="1">
    <location>
        <begin position="39"/>
        <end position="57"/>
    </location>
</feature>
<accession>A0ABU7M8D8</accession>
<protein>
    <submittedName>
        <fullName evidence="2">YtxH domain-containing protein</fullName>
    </submittedName>
</protein>
<keyword evidence="1" id="KW-1133">Transmembrane helix</keyword>
<gene>
    <name evidence="2" type="ORF">VZC37_03455</name>
</gene>
<keyword evidence="1" id="KW-0812">Transmembrane</keyword>
<dbReference type="RefSeq" id="WP_330431004.1">
    <property type="nucleotide sequence ID" value="NZ_JAZDUF010000001.1"/>
</dbReference>
<keyword evidence="1" id="KW-0472">Membrane</keyword>
<organism evidence="2 3">
    <name type="scientific">Gordonia sesuvii</name>
    <dbReference type="NCBI Taxonomy" id="3116777"/>
    <lineage>
        <taxon>Bacteria</taxon>
        <taxon>Bacillati</taxon>
        <taxon>Actinomycetota</taxon>
        <taxon>Actinomycetes</taxon>
        <taxon>Mycobacteriales</taxon>
        <taxon>Gordoniaceae</taxon>
        <taxon>Gordonia</taxon>
    </lineage>
</organism>
<feature type="transmembrane region" description="Helical" evidence="1">
    <location>
        <begin position="107"/>
        <end position="129"/>
    </location>
</feature>
<feature type="transmembrane region" description="Helical" evidence="1">
    <location>
        <begin position="69"/>
        <end position="87"/>
    </location>
</feature>
<proteinExistence type="predicted"/>
<dbReference type="Proteomes" id="UP001347146">
    <property type="component" value="Unassembled WGS sequence"/>
</dbReference>
<reference evidence="2 3" key="1">
    <citation type="submission" date="2024-01" db="EMBL/GenBank/DDBJ databases">
        <title>Draft genome sequence of Gordonia sp. LSe1-13.</title>
        <authorList>
            <person name="Suphannarot A."/>
            <person name="Mingma R."/>
        </authorList>
    </citation>
    <scope>NUCLEOTIDE SEQUENCE [LARGE SCALE GENOMIC DNA]</scope>
    <source>
        <strain evidence="2 3">LSe1-13</strain>
    </source>
</reference>
<name>A0ABU7M8D8_9ACTN</name>
<evidence type="ECO:0000313" key="3">
    <source>
        <dbReference type="Proteomes" id="UP001347146"/>
    </source>
</evidence>
<evidence type="ECO:0000256" key="1">
    <source>
        <dbReference type="SAM" id="Phobius"/>
    </source>
</evidence>
<dbReference type="EMBL" id="JAZDUF010000001">
    <property type="protein sequence ID" value="MEE3849369.1"/>
    <property type="molecule type" value="Genomic_DNA"/>
</dbReference>
<sequence length="175" mass="16966">MSCAGPDRAGDSLMRIAAGVVVPGVAVAAHGLGAGAVPGTTGMVLAAAVGVLAALLLGDRRRRSAIVSVARAAGVLTGAQIAAHTAMTMGQAHAGAHDHHDAVLPMLLTHIVAIPLSAVLIVVAAGLLATLTTAIGKLTAPPVIAAPAPAPVFWVAPTPGLTAVIRGIGVRGPPA</sequence>
<feature type="transmembrane region" description="Helical" evidence="1">
    <location>
        <begin position="12"/>
        <end position="33"/>
    </location>
</feature>
<comment type="caution">
    <text evidence="2">The sequence shown here is derived from an EMBL/GenBank/DDBJ whole genome shotgun (WGS) entry which is preliminary data.</text>
</comment>